<dbReference type="EMBL" id="UOEE01000054">
    <property type="protein sequence ID" value="VAV88043.1"/>
    <property type="molecule type" value="Genomic_DNA"/>
</dbReference>
<feature type="region of interest" description="Disordered" evidence="1">
    <location>
        <begin position="24"/>
        <end position="71"/>
    </location>
</feature>
<organism evidence="2">
    <name type="scientific">hydrothermal vent metagenome</name>
    <dbReference type="NCBI Taxonomy" id="652676"/>
    <lineage>
        <taxon>unclassified sequences</taxon>
        <taxon>metagenomes</taxon>
        <taxon>ecological metagenomes</taxon>
    </lineage>
</organism>
<name>A0A3B0RU50_9ZZZZ</name>
<dbReference type="AlphaFoldDB" id="A0A3B0RU50"/>
<protein>
    <recommendedName>
        <fullName evidence="3">Lipoprotein</fullName>
    </recommendedName>
</protein>
<feature type="compositionally biased region" description="Basic and acidic residues" evidence="1">
    <location>
        <begin position="55"/>
        <end position="71"/>
    </location>
</feature>
<dbReference type="PROSITE" id="PS51257">
    <property type="entry name" value="PROKAR_LIPOPROTEIN"/>
    <property type="match status" value="1"/>
</dbReference>
<sequence length="71" mass="7504">MTTKITTRFAILLGICALALAGCGVRGTPQTPPPLWGGDNPDRQGDDLPDNPSPDIDRSAPEKSDKFDPGK</sequence>
<proteinExistence type="predicted"/>
<evidence type="ECO:0000313" key="2">
    <source>
        <dbReference type="EMBL" id="VAV88043.1"/>
    </source>
</evidence>
<evidence type="ECO:0000256" key="1">
    <source>
        <dbReference type="SAM" id="MobiDB-lite"/>
    </source>
</evidence>
<evidence type="ECO:0008006" key="3">
    <source>
        <dbReference type="Google" id="ProtNLM"/>
    </source>
</evidence>
<gene>
    <name evidence="2" type="ORF">MNBD_ALPHA06-9</name>
</gene>
<accession>A0A3B0RU50</accession>
<reference evidence="2" key="1">
    <citation type="submission" date="2018-06" db="EMBL/GenBank/DDBJ databases">
        <authorList>
            <person name="Zhirakovskaya E."/>
        </authorList>
    </citation>
    <scope>NUCLEOTIDE SEQUENCE</scope>
</reference>